<protein>
    <recommendedName>
        <fullName evidence="4">Transmembrane protein</fullName>
    </recommendedName>
</protein>
<dbReference type="EMBL" id="CP085043">
    <property type="protein sequence ID" value="UZF14019.1"/>
    <property type="molecule type" value="Genomic_DNA"/>
</dbReference>
<feature type="transmembrane region" description="Helical" evidence="1">
    <location>
        <begin position="202"/>
        <end position="221"/>
    </location>
</feature>
<reference evidence="3" key="2">
    <citation type="submission" date="2021-10" db="EMBL/GenBank/DDBJ databases">
        <title>Complete genome sequences of five Ralstonia solancearum strains isolated from sunflower.</title>
        <authorList>
            <person name="She X."/>
            <person name="He Z."/>
        </authorList>
    </citation>
    <scope>NUCLEOTIDE SEQUENCE</scope>
    <source>
        <strain evidence="3">RS638</strain>
    </source>
</reference>
<evidence type="ECO:0000313" key="2">
    <source>
        <dbReference type="EMBL" id="CUV57019.1"/>
    </source>
</evidence>
<reference evidence="2" key="1">
    <citation type="submission" date="2015-10" db="EMBL/GenBank/DDBJ databases">
        <authorList>
            <person name="Gilbert D.G."/>
        </authorList>
    </citation>
    <scope>NUCLEOTIDE SEQUENCE</scope>
    <source>
        <strain evidence="2">Phyl III-seqv23</strain>
    </source>
</reference>
<gene>
    <name evidence="3" type="ORF">LH706_13395</name>
    <name evidence="2" type="ORF">RUN215_v1_1070024</name>
</gene>
<evidence type="ECO:0000256" key="1">
    <source>
        <dbReference type="SAM" id="Phobius"/>
    </source>
</evidence>
<keyword evidence="1" id="KW-1133">Transmembrane helix</keyword>
<feature type="transmembrane region" description="Helical" evidence="1">
    <location>
        <begin position="32"/>
        <end position="51"/>
    </location>
</feature>
<sequence length="253" mass="28136">MSEEKENQISKTVVSALGSLGTLERATEFQTFLLLACFAAALNIALGLVYQTSLPEFSWQYAKSNLPIGQALVFLTGFALYMSCISGIIRHLADQLVCYPAISVASFARRLTRPDHWYDRERPTHRVRPYELLDAAQAEGGDEYLKQYNEHMNGRMAGDASVSRAASLSFSLLLLIIFENVLPGVRSLSAGLVHLLNAVLDPLGTAIGIAVIVVLLLVWLYRFIDDDYLDGWVVSPRLSAQIEADRRRKMRGQ</sequence>
<keyword evidence="1" id="KW-0812">Transmembrane</keyword>
<feature type="transmembrane region" description="Helical" evidence="1">
    <location>
        <begin position="71"/>
        <end position="89"/>
    </location>
</feature>
<dbReference type="EMBL" id="LN899820">
    <property type="protein sequence ID" value="CUV57019.1"/>
    <property type="molecule type" value="Genomic_DNA"/>
</dbReference>
<accession>A0A0S4WZV2</accession>
<dbReference type="AlphaFoldDB" id="A0A0S4WZV2"/>
<proteinExistence type="predicted"/>
<evidence type="ECO:0000313" key="3">
    <source>
        <dbReference type="EMBL" id="UZF14019.1"/>
    </source>
</evidence>
<feature type="transmembrane region" description="Helical" evidence="1">
    <location>
        <begin position="162"/>
        <end position="182"/>
    </location>
</feature>
<evidence type="ECO:0008006" key="4">
    <source>
        <dbReference type="Google" id="ProtNLM"/>
    </source>
</evidence>
<name>A0A0S4WZV2_RALSL</name>
<organism evidence="2">
    <name type="scientific">Ralstonia solanacearum</name>
    <name type="common">Pseudomonas solanacearum</name>
    <dbReference type="NCBI Taxonomy" id="305"/>
    <lineage>
        <taxon>Bacteria</taxon>
        <taxon>Pseudomonadati</taxon>
        <taxon>Pseudomonadota</taxon>
        <taxon>Betaproteobacteria</taxon>
        <taxon>Burkholderiales</taxon>
        <taxon>Burkholderiaceae</taxon>
        <taxon>Ralstonia</taxon>
        <taxon>Ralstonia solanacearum species complex</taxon>
    </lineage>
</organism>
<keyword evidence="1" id="KW-0472">Membrane</keyword>